<reference evidence="3" key="1">
    <citation type="journal article" date="2019" name="Int. J. Syst. Evol. Microbiol.">
        <title>The Global Catalogue of Microorganisms (GCM) 10K type strain sequencing project: providing services to taxonomists for standard genome sequencing and annotation.</title>
        <authorList>
            <consortium name="The Broad Institute Genomics Platform"/>
            <consortium name="The Broad Institute Genome Sequencing Center for Infectious Disease"/>
            <person name="Wu L."/>
            <person name="Ma J."/>
        </authorList>
    </citation>
    <scope>NUCLEOTIDE SEQUENCE [LARGE SCALE GENOMIC DNA]</scope>
    <source>
        <strain evidence="3">CECT 8570</strain>
    </source>
</reference>
<name>A0ABV8V2I3_9GAMM</name>
<evidence type="ECO:0000313" key="2">
    <source>
        <dbReference type="EMBL" id="MFC4361455.1"/>
    </source>
</evidence>
<feature type="chain" id="PRO_5045849797" evidence="1">
    <location>
        <begin position="26"/>
        <end position="489"/>
    </location>
</feature>
<comment type="caution">
    <text evidence="2">The sequence shown here is derived from an EMBL/GenBank/DDBJ whole genome shotgun (WGS) entry which is preliminary data.</text>
</comment>
<proteinExistence type="predicted"/>
<evidence type="ECO:0000313" key="3">
    <source>
        <dbReference type="Proteomes" id="UP001595840"/>
    </source>
</evidence>
<dbReference type="Proteomes" id="UP001595840">
    <property type="component" value="Unassembled WGS sequence"/>
</dbReference>
<accession>A0ABV8V2I3</accession>
<keyword evidence="1" id="KW-0732">Signal</keyword>
<feature type="signal peptide" evidence="1">
    <location>
        <begin position="1"/>
        <end position="25"/>
    </location>
</feature>
<dbReference type="RefSeq" id="WP_290259662.1">
    <property type="nucleotide sequence ID" value="NZ_JAUFQG010000004.1"/>
</dbReference>
<dbReference type="InterPro" id="IPR032811">
    <property type="entry name" value="Put_conjugal_transfer"/>
</dbReference>
<sequence>MLRHIPRQRLAAALALTICAPSTLAANGFMQTGPAGTYGKASSGQTAISNSGNPAAIGFDRQRMNQENTVLGALYLGGELEYGNIQELFDIYDELANAFNDDGSSSGGGSGGGSTSGGGLDFGDIDINDPDIAAIIDRVEGQANHIGALLALVATEGYANADAAVDLPLIFNTDIFGGTLGFNFSYSGSASAVGFMEDIDFDAATAQTELEAAFNLQPGDPATTYDLSGGISLTIDPNTNSVSGTFDNDSLLATRAAQATQFGVSYSYPIVFENSSTLYLGATAKYVRMGLARVATRIGDITDSEDLFDDIRDAKFVNTNRFGMDFGALWVAKHVSLGTSITDAFEPSYEFNAIDTSNYNNPTLGALIDELQTYEQERQITVEGSLYTEDRAWALSTSYETAAIKDPLGAEHQWFSISGGWNSNSFWVPSVRLGYHMNQVGSEINMYKLGFTLFRYVDLDLGMSSEKVEIDGTSLPQGASANLGFHYTF</sequence>
<organism evidence="2 3">
    <name type="scientific">Simiduia curdlanivorans</name>
    <dbReference type="NCBI Taxonomy" id="1492769"/>
    <lineage>
        <taxon>Bacteria</taxon>
        <taxon>Pseudomonadati</taxon>
        <taxon>Pseudomonadota</taxon>
        <taxon>Gammaproteobacteria</taxon>
        <taxon>Cellvibrionales</taxon>
        <taxon>Cellvibrionaceae</taxon>
        <taxon>Simiduia</taxon>
    </lineage>
</organism>
<evidence type="ECO:0000256" key="1">
    <source>
        <dbReference type="SAM" id="SignalP"/>
    </source>
</evidence>
<protein>
    <submittedName>
        <fullName evidence="2">Conjugal transfer protein TraF</fullName>
    </submittedName>
</protein>
<keyword evidence="3" id="KW-1185">Reference proteome</keyword>
<dbReference type="Pfam" id="PF13729">
    <property type="entry name" value="TraF_2"/>
    <property type="match status" value="1"/>
</dbReference>
<dbReference type="EMBL" id="JBHSCX010000003">
    <property type="protein sequence ID" value="MFC4361455.1"/>
    <property type="molecule type" value="Genomic_DNA"/>
</dbReference>
<gene>
    <name evidence="2" type="primary">traF</name>
    <name evidence="2" type="ORF">ACFOX3_04025</name>
</gene>